<dbReference type="RefSeq" id="WP_307408835.1">
    <property type="nucleotide sequence ID" value="NZ_JAUSTW010000004.1"/>
</dbReference>
<dbReference type="EMBL" id="JAUSTW010000004">
    <property type="protein sequence ID" value="MDQ0199686.1"/>
    <property type="molecule type" value="Genomic_DNA"/>
</dbReference>
<sequence length="116" mass="13820">MFIIKGIYFINERICLNELSKEESFSIQAQSIQHYIQAQNIQVVKLNPYQLKDYYTIPHALLYDLKQTKVQLDCLIFHSTEVIEDFIYSYPAKWIILKSYFTEVITLINDHARRVV</sequence>
<accession>A0ABT9XVS6</accession>
<gene>
    <name evidence="1" type="ORF">J2S10_002868</name>
</gene>
<dbReference type="Proteomes" id="UP001224122">
    <property type="component" value="Unassembled WGS sequence"/>
</dbReference>
<keyword evidence="2" id="KW-1185">Reference proteome</keyword>
<comment type="caution">
    <text evidence="1">The sequence shown here is derived from an EMBL/GenBank/DDBJ whole genome shotgun (WGS) entry which is preliminary data.</text>
</comment>
<proteinExistence type="predicted"/>
<evidence type="ECO:0000313" key="2">
    <source>
        <dbReference type="Proteomes" id="UP001224122"/>
    </source>
</evidence>
<organism evidence="1 2">
    <name type="scientific">Neobacillus ginsengisoli</name>
    <dbReference type="NCBI Taxonomy" id="904295"/>
    <lineage>
        <taxon>Bacteria</taxon>
        <taxon>Bacillati</taxon>
        <taxon>Bacillota</taxon>
        <taxon>Bacilli</taxon>
        <taxon>Bacillales</taxon>
        <taxon>Bacillaceae</taxon>
        <taxon>Neobacillus</taxon>
    </lineage>
</organism>
<reference evidence="1 2" key="1">
    <citation type="submission" date="2023-07" db="EMBL/GenBank/DDBJ databases">
        <title>Genomic Encyclopedia of Type Strains, Phase IV (KMG-IV): sequencing the most valuable type-strain genomes for metagenomic binning, comparative biology and taxonomic classification.</title>
        <authorList>
            <person name="Goeker M."/>
        </authorList>
    </citation>
    <scope>NUCLEOTIDE SEQUENCE [LARGE SCALE GENOMIC DNA]</scope>
    <source>
        <strain evidence="1 2">DSM 27594</strain>
    </source>
</reference>
<protein>
    <submittedName>
        <fullName evidence="1">Uncharacterized protein</fullName>
    </submittedName>
</protein>
<evidence type="ECO:0000313" key="1">
    <source>
        <dbReference type="EMBL" id="MDQ0199686.1"/>
    </source>
</evidence>
<name>A0ABT9XVS6_9BACI</name>